<name>M7NAN2_9FLAO</name>
<accession>M7NAN2</accession>
<evidence type="ECO:0000256" key="7">
    <source>
        <dbReference type="SAM" id="Coils"/>
    </source>
</evidence>
<dbReference type="GeneID" id="98640888"/>
<proteinExistence type="inferred from homology"/>
<dbReference type="InterPro" id="IPR003761">
    <property type="entry name" value="Exonuc_VII_S"/>
</dbReference>
<dbReference type="EC" id="3.1.11.6" evidence="6"/>
<dbReference type="eggNOG" id="ENOG5034B9W">
    <property type="taxonomic scope" value="Bacteria"/>
</dbReference>
<dbReference type="EMBL" id="ANLA01000005">
    <property type="protein sequence ID" value="EMQ95553.1"/>
    <property type="molecule type" value="Genomic_DNA"/>
</dbReference>
<comment type="caution">
    <text evidence="8">The sequence shown here is derived from an EMBL/GenBank/DDBJ whole genome shotgun (WGS) entry which is preliminary data.</text>
</comment>
<dbReference type="PATRIC" id="fig|1137281.3.peg.976"/>
<sequence length="69" mass="7902">MENKPLSELTYEEASKELESILEKLRNDEVSIDKLEKVVTRAAALSKLCQDKLRNTEQKVQDIIDKLGL</sequence>
<evidence type="ECO:0000313" key="9">
    <source>
        <dbReference type="Proteomes" id="UP000012024"/>
    </source>
</evidence>
<feature type="coiled-coil region" evidence="7">
    <location>
        <begin position="8"/>
        <end position="38"/>
    </location>
</feature>
<dbReference type="Gene3D" id="1.10.287.1040">
    <property type="entry name" value="Exonuclease VII, small subunit"/>
    <property type="match status" value="1"/>
</dbReference>
<comment type="similarity">
    <text evidence="1">Belongs to the XseB family.</text>
</comment>
<protein>
    <recommendedName>
        <fullName evidence="6">Exodeoxyribonuclease VII small subunit</fullName>
        <ecNumber evidence="6">3.1.11.6</ecNumber>
    </recommendedName>
</protein>
<reference evidence="8 9" key="1">
    <citation type="submission" date="2012-12" db="EMBL/GenBank/DDBJ databases">
        <title>Genome assembly of Formosa sp. AK20.</title>
        <authorList>
            <person name="Kumar R."/>
            <person name="Khatri I."/>
            <person name="Vaidya B."/>
            <person name="Subramanian S."/>
            <person name="Pinnaka A."/>
        </authorList>
    </citation>
    <scope>NUCLEOTIDE SEQUENCE [LARGE SCALE GENOMIC DNA]</scope>
    <source>
        <strain evidence="8 9">AK20</strain>
    </source>
</reference>
<dbReference type="InterPro" id="IPR037004">
    <property type="entry name" value="Exonuc_VII_ssu_sf"/>
</dbReference>
<evidence type="ECO:0000256" key="6">
    <source>
        <dbReference type="NCBIfam" id="TIGR01280"/>
    </source>
</evidence>
<evidence type="ECO:0000313" key="8">
    <source>
        <dbReference type="EMBL" id="EMQ95553.1"/>
    </source>
</evidence>
<dbReference type="GO" id="GO:0006308">
    <property type="term" value="P:DNA catabolic process"/>
    <property type="evidence" value="ECO:0007669"/>
    <property type="project" value="UniProtKB-UniRule"/>
</dbReference>
<keyword evidence="9" id="KW-1185">Reference proteome</keyword>
<organism evidence="8 9">
    <name type="scientific">Xanthomarina gelatinilytica</name>
    <dbReference type="NCBI Taxonomy" id="1137281"/>
    <lineage>
        <taxon>Bacteria</taxon>
        <taxon>Pseudomonadati</taxon>
        <taxon>Bacteroidota</taxon>
        <taxon>Flavobacteriia</taxon>
        <taxon>Flavobacteriales</taxon>
        <taxon>Flavobacteriaceae</taxon>
        <taxon>Xanthomarina</taxon>
    </lineage>
</organism>
<dbReference type="OrthoDB" id="9813898at2"/>
<dbReference type="RefSeq" id="WP_007648222.1">
    <property type="nucleotide sequence ID" value="NZ_ANLA01000005.1"/>
</dbReference>
<dbReference type="SUPFAM" id="SSF116842">
    <property type="entry name" value="XseB-like"/>
    <property type="match status" value="1"/>
</dbReference>
<keyword evidence="4" id="KW-0378">Hydrolase</keyword>
<dbReference type="Pfam" id="PF02609">
    <property type="entry name" value="Exonuc_VII_S"/>
    <property type="match status" value="1"/>
</dbReference>
<keyword evidence="3" id="KW-0540">Nuclease</keyword>
<evidence type="ECO:0000256" key="5">
    <source>
        <dbReference type="ARBA" id="ARBA00022839"/>
    </source>
</evidence>
<dbReference type="NCBIfam" id="TIGR01280">
    <property type="entry name" value="xseB"/>
    <property type="match status" value="1"/>
</dbReference>
<keyword evidence="2" id="KW-0963">Cytoplasm</keyword>
<dbReference type="AlphaFoldDB" id="M7NAN2"/>
<gene>
    <name evidence="8" type="ORF">D778_02387</name>
</gene>
<dbReference type="Proteomes" id="UP000012024">
    <property type="component" value="Unassembled WGS sequence"/>
</dbReference>
<evidence type="ECO:0000256" key="2">
    <source>
        <dbReference type="ARBA" id="ARBA00022490"/>
    </source>
</evidence>
<evidence type="ECO:0000256" key="1">
    <source>
        <dbReference type="ARBA" id="ARBA00009998"/>
    </source>
</evidence>
<keyword evidence="7" id="KW-0175">Coiled coil</keyword>
<dbReference type="GO" id="GO:0008855">
    <property type="term" value="F:exodeoxyribonuclease VII activity"/>
    <property type="evidence" value="ECO:0007669"/>
    <property type="project" value="UniProtKB-UniRule"/>
</dbReference>
<evidence type="ECO:0000256" key="3">
    <source>
        <dbReference type="ARBA" id="ARBA00022722"/>
    </source>
</evidence>
<evidence type="ECO:0000256" key="4">
    <source>
        <dbReference type="ARBA" id="ARBA00022801"/>
    </source>
</evidence>
<keyword evidence="5" id="KW-0269">Exonuclease</keyword>
<dbReference type="GO" id="GO:0009318">
    <property type="term" value="C:exodeoxyribonuclease VII complex"/>
    <property type="evidence" value="ECO:0007669"/>
    <property type="project" value="UniProtKB-UniRule"/>
</dbReference>